<dbReference type="Gene3D" id="3.40.630.30">
    <property type="match status" value="1"/>
</dbReference>
<dbReference type="InterPro" id="IPR000010">
    <property type="entry name" value="Cystatin_dom"/>
</dbReference>
<dbReference type="GO" id="GO:0004869">
    <property type="term" value="F:cysteine-type endopeptidase inhibitor activity"/>
    <property type="evidence" value="ECO:0007669"/>
    <property type="project" value="InterPro"/>
</dbReference>
<dbReference type="AlphaFoldDB" id="A0A6G0HMN5"/>
<feature type="domain" description="N-acetyltransferase" evidence="5">
    <location>
        <begin position="111"/>
        <end position="251"/>
    </location>
</feature>
<keyword evidence="2" id="KW-1015">Disulfide bond</keyword>
<dbReference type="SMART" id="SM00043">
    <property type="entry name" value="CY"/>
    <property type="match status" value="1"/>
</dbReference>
<dbReference type="Pfam" id="PF08445">
    <property type="entry name" value="FR47"/>
    <property type="match status" value="1"/>
</dbReference>
<evidence type="ECO:0000313" key="6">
    <source>
        <dbReference type="EMBL" id="KAE8280464.1"/>
    </source>
</evidence>
<dbReference type="SUPFAM" id="SSF55729">
    <property type="entry name" value="Acyl-CoA N-acyltransferases (Nat)"/>
    <property type="match status" value="1"/>
</dbReference>
<feature type="chain" id="PRO_5026001001" description="Glycine N-acyltransferase-like protein" evidence="4">
    <location>
        <begin position="22"/>
        <end position="251"/>
    </location>
</feature>
<gene>
    <name evidence="6" type="ORF">D5F01_LYC21026</name>
</gene>
<protein>
    <recommendedName>
        <fullName evidence="3">Glycine N-acyltransferase-like protein</fullName>
        <ecNumber evidence="3">2.3.1.-</ecNumber>
    </recommendedName>
</protein>
<comment type="similarity">
    <text evidence="1">Belongs to the cystatin family.</text>
</comment>
<dbReference type="InterPro" id="IPR013653">
    <property type="entry name" value="GCN5-like_dom"/>
</dbReference>
<dbReference type="InterPro" id="IPR000182">
    <property type="entry name" value="GNAT_dom"/>
</dbReference>
<dbReference type="PROSITE" id="PS51186">
    <property type="entry name" value="GNAT"/>
    <property type="match status" value="1"/>
</dbReference>
<organism evidence="6 7">
    <name type="scientific">Larimichthys crocea</name>
    <name type="common">Large yellow croaker</name>
    <name type="synonym">Pseudosciaena crocea</name>
    <dbReference type="NCBI Taxonomy" id="215358"/>
    <lineage>
        <taxon>Eukaryota</taxon>
        <taxon>Metazoa</taxon>
        <taxon>Chordata</taxon>
        <taxon>Craniata</taxon>
        <taxon>Vertebrata</taxon>
        <taxon>Euteleostomi</taxon>
        <taxon>Actinopterygii</taxon>
        <taxon>Neopterygii</taxon>
        <taxon>Teleostei</taxon>
        <taxon>Neoteleostei</taxon>
        <taxon>Acanthomorphata</taxon>
        <taxon>Eupercaria</taxon>
        <taxon>Sciaenidae</taxon>
        <taxon>Larimichthys</taxon>
    </lineage>
</organism>
<evidence type="ECO:0000256" key="4">
    <source>
        <dbReference type="SAM" id="SignalP"/>
    </source>
</evidence>
<dbReference type="InterPro" id="IPR016181">
    <property type="entry name" value="Acyl_CoA_acyltransferase"/>
</dbReference>
<dbReference type="GO" id="GO:0005739">
    <property type="term" value="C:mitochondrion"/>
    <property type="evidence" value="ECO:0007669"/>
    <property type="project" value="InterPro"/>
</dbReference>
<dbReference type="FunFam" id="3.10.450.10:FF:000004">
    <property type="entry name" value="Cystatin C"/>
    <property type="match status" value="1"/>
</dbReference>
<keyword evidence="4" id="KW-0732">Signal</keyword>
<sequence>MSVMWKIVLAVFAALLAVSSAGLIGGFQDIDVNDEGVQNALNVAVVKHNRESNALCPSEVARVVKARRQLVAGYNYHITTKMVRTACRGTSANAPYECEFTVWSRPWLNEITVTSMLKEVSSYREVNNRVFTLVHLLYLPDISQLLTPAIDSELESRISSLNHSHVDLGQPVSWILVYDYCAMGMLYTLPEHRGKGYAKVLVSTIAKRLHTEGYPVYCFIEEENVVSYKLFKNQGFIEDPSYRAAWFEFNF</sequence>
<keyword evidence="7" id="KW-1185">Reference proteome</keyword>
<dbReference type="PANTHER" id="PTHR15298">
    <property type="entry name" value="L-COA N-ACYLTRANSFERASE-RELATED"/>
    <property type="match status" value="1"/>
</dbReference>
<accession>A0A6G0HMN5</accession>
<dbReference type="GO" id="GO:0047961">
    <property type="term" value="F:glycine N-acyltransferase activity"/>
    <property type="evidence" value="ECO:0007669"/>
    <property type="project" value="InterPro"/>
</dbReference>
<evidence type="ECO:0000313" key="7">
    <source>
        <dbReference type="Proteomes" id="UP000424527"/>
    </source>
</evidence>
<feature type="signal peptide" evidence="4">
    <location>
        <begin position="1"/>
        <end position="21"/>
    </location>
</feature>
<dbReference type="EC" id="2.3.1.-" evidence="3"/>
<evidence type="ECO:0000259" key="5">
    <source>
        <dbReference type="PROSITE" id="PS51186"/>
    </source>
</evidence>
<keyword evidence="3" id="KW-0012">Acyltransferase</keyword>
<dbReference type="CDD" id="cd04301">
    <property type="entry name" value="NAT_SF"/>
    <property type="match status" value="1"/>
</dbReference>
<evidence type="ECO:0000256" key="2">
    <source>
        <dbReference type="ARBA" id="ARBA00023157"/>
    </source>
</evidence>
<proteinExistence type="inferred from homology"/>
<dbReference type="CDD" id="cd00042">
    <property type="entry name" value="CY"/>
    <property type="match status" value="1"/>
</dbReference>
<comment type="caution">
    <text evidence="6">The sequence shown here is derived from an EMBL/GenBank/DDBJ whole genome shotgun (WGS) entry which is preliminary data.</text>
</comment>
<dbReference type="PANTHER" id="PTHR15298:SF17">
    <property type="entry name" value="GLYCINE N-ACYLTRANSFERASE-LIKE PROTEIN"/>
    <property type="match status" value="1"/>
</dbReference>
<dbReference type="EMBL" id="REGW02000021">
    <property type="protein sequence ID" value="KAE8280464.1"/>
    <property type="molecule type" value="Genomic_DNA"/>
</dbReference>
<evidence type="ECO:0000256" key="3">
    <source>
        <dbReference type="RuleBase" id="RU368002"/>
    </source>
</evidence>
<dbReference type="SUPFAM" id="SSF54403">
    <property type="entry name" value="Cystatin/monellin"/>
    <property type="match status" value="1"/>
</dbReference>
<comment type="similarity">
    <text evidence="3">Belongs to the glycine N-acyltransferase family.</text>
</comment>
<reference evidence="6 7" key="1">
    <citation type="submission" date="2019-07" db="EMBL/GenBank/DDBJ databases">
        <title>Chromosome genome assembly for large yellow croaker.</title>
        <authorList>
            <person name="Xiao S."/>
        </authorList>
    </citation>
    <scope>NUCLEOTIDE SEQUENCE [LARGE SCALE GENOMIC DNA]</scope>
    <source>
        <strain evidence="6">JMULYC20181020</strain>
        <tissue evidence="6">Muscle</tissue>
    </source>
</reference>
<dbReference type="InterPro" id="IPR010313">
    <property type="entry name" value="Glycine_N-acyltransferase"/>
</dbReference>
<dbReference type="Pfam" id="PF00031">
    <property type="entry name" value="Cystatin"/>
    <property type="match status" value="1"/>
</dbReference>
<dbReference type="Proteomes" id="UP000424527">
    <property type="component" value="Unassembled WGS sequence"/>
</dbReference>
<dbReference type="InterPro" id="IPR046350">
    <property type="entry name" value="Cystatin_sf"/>
</dbReference>
<name>A0A6G0HMN5_LARCR</name>
<evidence type="ECO:0000256" key="1">
    <source>
        <dbReference type="ARBA" id="ARBA00009403"/>
    </source>
</evidence>
<keyword evidence="3" id="KW-0808">Transferase</keyword>
<dbReference type="Gene3D" id="3.10.450.10">
    <property type="match status" value="1"/>
</dbReference>